<feature type="transmembrane region" description="Helical" evidence="1">
    <location>
        <begin position="620"/>
        <end position="640"/>
    </location>
</feature>
<evidence type="ECO:0000256" key="1">
    <source>
        <dbReference type="SAM" id="Phobius"/>
    </source>
</evidence>
<dbReference type="AlphaFoldDB" id="A0AAT9P7Q9"/>
<feature type="transmembrane region" description="Helical" evidence="1">
    <location>
        <begin position="211"/>
        <end position="231"/>
    </location>
</feature>
<keyword evidence="1" id="KW-0812">Transmembrane</keyword>
<feature type="transmembrane region" description="Helical" evidence="1">
    <location>
        <begin position="545"/>
        <end position="567"/>
    </location>
</feature>
<feature type="transmembrane region" description="Helical" evidence="1">
    <location>
        <begin position="588"/>
        <end position="614"/>
    </location>
</feature>
<proteinExistence type="predicted"/>
<geneLocation type="plasmid" evidence="2">
    <name>p19Msa1099-3</name>
</geneLocation>
<name>A0AAT9P7Q9_9STAP</name>
<protein>
    <submittedName>
        <fullName evidence="2">DUF1430 domain-containing protein</fullName>
    </submittedName>
</protein>
<keyword evidence="1" id="KW-0472">Membrane</keyword>
<feature type="transmembrane region" description="Helical" evidence="1">
    <location>
        <begin position="152"/>
        <end position="179"/>
    </location>
</feature>
<accession>A0AAT9P7Q9</accession>
<dbReference type="Pfam" id="PF07242">
    <property type="entry name" value="DUF1430"/>
    <property type="match status" value="1"/>
</dbReference>
<reference evidence="2" key="1">
    <citation type="submission" date="2021-07" db="EMBL/GenBank/DDBJ databases">
        <title>Prevalence and characterization of methicillin-resistant Macrococcus spp. in food producing animals and meat in Switzerland in 2019.</title>
        <authorList>
            <person name="Keller J.E."/>
            <person name="Schwendener S."/>
            <person name="Neuenschwander J."/>
            <person name="Overesch G."/>
            <person name="Perreten V."/>
        </authorList>
    </citation>
    <scope>NUCLEOTIDE SEQUENCE</scope>
    <source>
        <strain evidence="2">19Msa1099</strain>
        <plasmid evidence="2">p19Msa1099-3</plasmid>
    </source>
</reference>
<feature type="transmembrane region" description="Helical" evidence="1">
    <location>
        <begin position="287"/>
        <end position="306"/>
    </location>
</feature>
<feature type="transmembrane region" description="Helical" evidence="1">
    <location>
        <begin position="246"/>
        <end position="267"/>
    </location>
</feature>
<keyword evidence="1" id="KW-1133">Transmembrane helix</keyword>
<keyword evidence="2" id="KW-0614">Plasmid</keyword>
<dbReference type="EMBL" id="CP079959">
    <property type="protein sequence ID" value="QYA34206.1"/>
    <property type="molecule type" value="Genomic_DNA"/>
</dbReference>
<dbReference type="InterPro" id="IPR006541">
    <property type="entry name" value="Bacteriocin_ass"/>
</dbReference>
<gene>
    <name evidence="2" type="ORF">KYI10_12500</name>
</gene>
<sequence>MKILKIILDLSMLFIIFSILFLFSLKEEEELIPDSNYVIKITEWDFKHSKESIYKELNKISKENDISIYKVSYSDGKNETKKYIYPINSKEKDLTETFNSKKNKLMNFEEVLKKDVRGNYFVKEKNINNTNIQNSLLKLGIKSDIIKISPQILFISLIADNGLLFPILSLFIIYILYFLTKVCSNFKEIAIKKLNGYSNGNIIFEDFHKKILYYISFFAIFIFATILYLNLLEHNSQITLFIKREVILYCLYLLIIIIISIISYFLVIKIDIPSLIKGQKPYKQLRIISTFTKCILLLVFSIIYIGNYNHLKELSLINESKKIWNQMDDYYTVDIAPIFYKEEEKKILQKKFHNLIIYSEKTNNTLLIRNNNVYNPSNTYSNVENSKVLFINKNFIDFYGKLDQDFSIKTDASQIEIILPVNSMSKRKNIELDVNDWIKFQQDGTNINQNSHFISKENDYKIYSFDTRTMKKYSYIYSPVILVIEGNDLGDDFYYTSVSQGSYLFKNYDSTIDNIKKFGLENYVSSVTSFKDKVNSDYKEIKIKYLILLLAQILNIVTISITILFDIKQYFDQNKKLLLIKKIHGYSILHSNITYILLQSLLIIFVGISCYFYFKNIIFIYIMLIFILFQFVLQIIYIYILEKNYTKLIKEI</sequence>
<organism evidence="2">
    <name type="scientific">Macrococcus psychrotolerans</name>
    <dbReference type="NCBI Taxonomy" id="3039389"/>
    <lineage>
        <taxon>Bacteria</taxon>
        <taxon>Bacillati</taxon>
        <taxon>Bacillota</taxon>
        <taxon>Bacilli</taxon>
        <taxon>Bacillales</taxon>
        <taxon>Staphylococcaceae</taxon>
        <taxon>Macrococcus</taxon>
    </lineage>
</organism>
<feature type="transmembrane region" description="Helical" evidence="1">
    <location>
        <begin position="7"/>
        <end position="25"/>
    </location>
</feature>
<evidence type="ECO:0000313" key="2">
    <source>
        <dbReference type="EMBL" id="QYA34206.1"/>
    </source>
</evidence>
<dbReference type="NCBIfam" id="TIGR01654">
    <property type="entry name" value="bact_immun_7tm"/>
    <property type="match status" value="1"/>
</dbReference>